<evidence type="ECO:0000259" key="2">
    <source>
        <dbReference type="Pfam" id="PF13690"/>
    </source>
</evidence>
<dbReference type="RefSeq" id="WP_014802330.1">
    <property type="nucleotide sequence ID" value="NC_018020.1"/>
</dbReference>
<organism evidence="3 4">
    <name type="scientific">Turneriella parva (strain ATCC BAA-1111 / DSM 21527 / NCTC 11395 / H)</name>
    <name type="common">Leptospira parva</name>
    <dbReference type="NCBI Taxonomy" id="869212"/>
    <lineage>
        <taxon>Bacteria</taxon>
        <taxon>Pseudomonadati</taxon>
        <taxon>Spirochaetota</taxon>
        <taxon>Spirochaetia</taxon>
        <taxon>Leptospirales</taxon>
        <taxon>Leptospiraceae</taxon>
        <taxon>Turneriella</taxon>
    </lineage>
</organism>
<keyword evidence="1" id="KW-0145">Chemotaxis</keyword>
<dbReference type="InterPro" id="IPR038756">
    <property type="entry name" value="CheX-like"/>
</dbReference>
<dbReference type="Proteomes" id="UP000006048">
    <property type="component" value="Chromosome"/>
</dbReference>
<dbReference type="PANTHER" id="PTHR39452:SF1">
    <property type="entry name" value="CHEY-P PHOSPHATASE CHEX"/>
    <property type="match status" value="1"/>
</dbReference>
<dbReference type="STRING" id="869212.Turpa_1166"/>
<sequence>MKQEEIQVFINGTISYFAEVTGEKAELGIPYTKGPEQLLLDYSGHIGISGNRRGGLYITCPREMLAEITRKILLTDEVDDQSIFDMIGEIANTIGGNARTSFGSDFNISVPTIFKGKPSNFRIVLRTPVVVLPINWKGFQAYLVVGID</sequence>
<keyword evidence="4" id="KW-1185">Reference proteome</keyword>
<dbReference type="SUPFAM" id="SSF103039">
    <property type="entry name" value="CheC-like"/>
    <property type="match status" value="1"/>
</dbReference>
<dbReference type="OrthoDB" id="9788100at2"/>
<dbReference type="Pfam" id="PF13690">
    <property type="entry name" value="CheX"/>
    <property type="match status" value="1"/>
</dbReference>
<dbReference type="InterPro" id="IPR028976">
    <property type="entry name" value="CheC-like_sf"/>
</dbReference>
<proteinExistence type="predicted"/>
<dbReference type="KEGG" id="tpx:Turpa_1166"/>
<dbReference type="AlphaFoldDB" id="I4B3F7"/>
<protein>
    <recommendedName>
        <fullName evidence="2">Chemotaxis phosphatase CheX-like domain-containing protein</fullName>
    </recommendedName>
</protein>
<feature type="domain" description="Chemotaxis phosphatase CheX-like" evidence="2">
    <location>
        <begin position="42"/>
        <end position="134"/>
    </location>
</feature>
<evidence type="ECO:0000313" key="4">
    <source>
        <dbReference type="Proteomes" id="UP000006048"/>
    </source>
</evidence>
<dbReference type="Gene3D" id="3.40.1550.10">
    <property type="entry name" value="CheC-like"/>
    <property type="match status" value="1"/>
</dbReference>
<dbReference type="PANTHER" id="PTHR39452">
    <property type="entry name" value="CHEY-P PHOSPHATASE CHEX"/>
    <property type="match status" value="1"/>
</dbReference>
<accession>I4B3F7</accession>
<dbReference type="CDD" id="cd17906">
    <property type="entry name" value="CheX"/>
    <property type="match status" value="1"/>
</dbReference>
<evidence type="ECO:0000313" key="3">
    <source>
        <dbReference type="EMBL" id="AFM11814.1"/>
    </source>
</evidence>
<reference evidence="3 4" key="1">
    <citation type="submission" date="2012-06" db="EMBL/GenBank/DDBJ databases">
        <title>The complete chromosome of genome of Turneriella parva DSM 21527.</title>
        <authorList>
            <consortium name="US DOE Joint Genome Institute (JGI-PGF)"/>
            <person name="Lucas S."/>
            <person name="Han J."/>
            <person name="Lapidus A."/>
            <person name="Bruce D."/>
            <person name="Goodwin L."/>
            <person name="Pitluck S."/>
            <person name="Peters L."/>
            <person name="Kyrpides N."/>
            <person name="Mavromatis K."/>
            <person name="Ivanova N."/>
            <person name="Mikhailova N."/>
            <person name="Chertkov O."/>
            <person name="Detter J.C."/>
            <person name="Tapia R."/>
            <person name="Han C."/>
            <person name="Land M."/>
            <person name="Hauser L."/>
            <person name="Markowitz V."/>
            <person name="Cheng J.-F."/>
            <person name="Hugenholtz P."/>
            <person name="Woyke T."/>
            <person name="Wu D."/>
            <person name="Gronow S."/>
            <person name="Wellnitz S."/>
            <person name="Brambilla E."/>
            <person name="Klenk H.-P."/>
            <person name="Eisen J.A."/>
        </authorList>
    </citation>
    <scope>NUCLEOTIDE SEQUENCE [LARGE SCALE GENOMIC DNA]</scope>
    <source>
        <strain evidence="4">ATCC BAA-1111 / DSM 21527 / NCTC 11395 / H</strain>
    </source>
</reference>
<name>I4B3F7_TURPD</name>
<dbReference type="InterPro" id="IPR028051">
    <property type="entry name" value="CheX-like_dom"/>
</dbReference>
<gene>
    <name evidence="3" type="ordered locus">Turpa_1166</name>
</gene>
<dbReference type="GO" id="GO:0006935">
    <property type="term" value="P:chemotaxis"/>
    <property type="evidence" value="ECO:0007669"/>
    <property type="project" value="UniProtKB-KW"/>
</dbReference>
<dbReference type="EMBL" id="CP002959">
    <property type="protein sequence ID" value="AFM11814.1"/>
    <property type="molecule type" value="Genomic_DNA"/>
</dbReference>
<dbReference type="HOGENOM" id="CLU_116290_2_0_12"/>
<evidence type="ECO:0000256" key="1">
    <source>
        <dbReference type="ARBA" id="ARBA00022500"/>
    </source>
</evidence>